<dbReference type="Gene3D" id="3.40.50.970">
    <property type="match status" value="2"/>
</dbReference>
<evidence type="ECO:0000313" key="3">
    <source>
        <dbReference type="EMBL" id="EMP54973.1"/>
    </source>
</evidence>
<evidence type="ECO:0000313" key="4">
    <source>
        <dbReference type="Proteomes" id="UP000011960"/>
    </source>
</evidence>
<feature type="domain" description="Xylulose 5-phosphate/Fructose 6-phosphate phosphoketolase N-terminal" evidence="2">
    <location>
        <begin position="62"/>
        <end position="341"/>
    </location>
</feature>
<reference evidence="3 4" key="1">
    <citation type="journal article" date="2013" name="Genome Announc.">
        <title>Genome Sequence of Hydrothermal Arsenic-Respiring Bacterium Marinobacter santoriniensis NKSG1T.</title>
        <authorList>
            <person name="Handley K.M."/>
            <person name="Upton M."/>
            <person name="Beatson S.A."/>
            <person name="Hery M."/>
            <person name="Lloyd J.R."/>
        </authorList>
    </citation>
    <scope>NUCLEOTIDE SEQUENCE [LARGE SCALE GENOMIC DNA]</scope>
    <source>
        <strain evidence="3 4">NKSG1</strain>
    </source>
</reference>
<dbReference type="GO" id="GO:0005975">
    <property type="term" value="P:carbohydrate metabolic process"/>
    <property type="evidence" value="ECO:0007669"/>
    <property type="project" value="InterPro"/>
</dbReference>
<dbReference type="InterPro" id="IPR018970">
    <property type="entry name" value="Xul5P/Fru6P_PKetolase_N"/>
</dbReference>
<dbReference type="InterPro" id="IPR005593">
    <property type="entry name" value="Xul5P/Fru6P_PKetolase"/>
</dbReference>
<dbReference type="RefSeq" id="WP_008939710.1">
    <property type="nucleotide sequence ID" value="NZ_APAT01000019.1"/>
</dbReference>
<keyword evidence="4" id="KW-1185">Reference proteome</keyword>
<dbReference type="GO" id="GO:0016832">
    <property type="term" value="F:aldehyde-lyase activity"/>
    <property type="evidence" value="ECO:0007669"/>
    <property type="project" value="InterPro"/>
</dbReference>
<evidence type="ECO:0000256" key="1">
    <source>
        <dbReference type="SAM" id="MobiDB-lite"/>
    </source>
</evidence>
<dbReference type="InterPro" id="IPR009014">
    <property type="entry name" value="Transketo_C/PFOR_II"/>
</dbReference>
<dbReference type="EMBL" id="APAT01000019">
    <property type="protein sequence ID" value="EMP54973.1"/>
    <property type="molecule type" value="Genomic_DNA"/>
</dbReference>
<dbReference type="PATRIC" id="fig|1288826.3.peg.2557"/>
<dbReference type="InterPro" id="IPR029061">
    <property type="entry name" value="THDP-binding"/>
</dbReference>
<evidence type="ECO:0000259" key="2">
    <source>
        <dbReference type="Pfam" id="PF09364"/>
    </source>
</evidence>
<dbReference type="eggNOG" id="COG3957">
    <property type="taxonomic scope" value="Bacteria"/>
</dbReference>
<accession>M7D2L3</accession>
<dbReference type="Gene3D" id="3.40.50.920">
    <property type="match status" value="1"/>
</dbReference>
<dbReference type="PANTHER" id="PTHR31273:SF0">
    <property type="entry name" value="PHOSPHOKETOLASE-RELATED"/>
    <property type="match status" value="1"/>
</dbReference>
<dbReference type="Pfam" id="PF03894">
    <property type="entry name" value="XFP"/>
    <property type="match status" value="1"/>
</dbReference>
<dbReference type="PANTHER" id="PTHR31273">
    <property type="entry name" value="PHOSPHOKETOLASE-RELATED"/>
    <property type="match status" value="1"/>
</dbReference>
<dbReference type="Proteomes" id="UP000011960">
    <property type="component" value="Unassembled WGS sequence"/>
</dbReference>
<feature type="region of interest" description="Disordered" evidence="1">
    <location>
        <begin position="391"/>
        <end position="416"/>
    </location>
</feature>
<dbReference type="SUPFAM" id="SSF52518">
    <property type="entry name" value="Thiamin diphosphate-binding fold (THDP-binding)"/>
    <property type="match status" value="1"/>
</dbReference>
<protein>
    <submittedName>
        <fullName evidence="3">D-xylulose 5-phosphate/D-fructose 6-phosphate phosphoketolase</fullName>
    </submittedName>
</protein>
<proteinExistence type="predicted"/>
<dbReference type="Pfam" id="PF09364">
    <property type="entry name" value="XFP_N"/>
    <property type="match status" value="1"/>
</dbReference>
<name>M7D2L3_9GAMM</name>
<gene>
    <name evidence="3" type="ORF">MSNKSG1_12897</name>
</gene>
<sequence>MPTPTQPSLTPTVGEQCPEYQVWRKGYGVIKHSEATCREVMELAARLVEQGQQQDTRAVYRKLAALDRIASAGLWLVVHLSYANRVNLSGAPLTPQDFKPTPRGHAGSALNMVPAYAGYLALDDLTGNTRSWVMGQGHCVAAIEAINVLTGNIFPEQRERYQSPEGLSRLAADFYSFRQKPDGSLAAPAGSHVSAQTAGAILEGGYPGLAELQCAHMPLPGESLVAILSDGAIDGERGSDWIPRWWRASDCGLVLPLLILNDRCGEPVRDPATGEGLDGLEADLRSRGFDPFRFDGRDPAAFVCALHRMEDALQIRSEAASQGQTQYPVNMPFGLAQTVRGFGFYGAGTEADHDLPLPGSPRTDSRARDLFNTHAAPLWVDPEELRESVQQLAGHSRQNRPLERDHPLALRNPADPAIPRLSSCREAQASPMHAVDHFFTALAKNNPQLRVRVGDSGSLTEHRLPNVLEDFRKRVSQPRNPHEDVHGRIVSVRNDEAVVSACLGNKAGLNLVAGDEAFCVKILGILRQELTFARQQKEAGRPARWLGLPVIATAHTWENPNNAISQQDTTFCEALLGEMGDVSRVLFPADYNSTLATLPSVYTDRGRITGLVVPAQERPRVFDASEAESLARNGALVVDEDTCAGEPLLLMASGAYQLSEAIRACERLRETGTPFRLVYLQEPGRFRQPRDGFEAPFCASELERERLFPHRLSCRVALTHMRPEVFRGHLHPLFPSMERSRVLGFINRGGTLNPAGMLFANQSSWGHVLAACAAIMEKPPGEWLSSAELAAVEGRGDPTVITRGLPTA</sequence>
<organism evidence="3 4">
    <name type="scientific">Marinobacter santoriniensis NKSG1</name>
    <dbReference type="NCBI Taxonomy" id="1288826"/>
    <lineage>
        <taxon>Bacteria</taxon>
        <taxon>Pseudomonadati</taxon>
        <taxon>Pseudomonadota</taxon>
        <taxon>Gammaproteobacteria</taxon>
        <taxon>Pseudomonadales</taxon>
        <taxon>Marinobacteraceae</taxon>
        <taxon>Marinobacter</taxon>
    </lineage>
</organism>
<comment type="caution">
    <text evidence="3">The sequence shown here is derived from an EMBL/GenBank/DDBJ whole genome shotgun (WGS) entry which is preliminary data.</text>
</comment>
<dbReference type="AlphaFoldDB" id="M7D2L3"/>
<dbReference type="OrthoDB" id="9758450at2"/>
<dbReference type="STRING" id="1288826.MSNKSG1_12897"/>